<accession>A0A9X2YVS7</accession>
<feature type="domain" description="HTH tetR-type" evidence="3">
    <location>
        <begin position="10"/>
        <end position="70"/>
    </location>
</feature>
<dbReference type="EMBL" id="JACKSJ010000273">
    <property type="protein sequence ID" value="MCV7174115.1"/>
    <property type="molecule type" value="Genomic_DNA"/>
</dbReference>
<keyword evidence="5" id="KW-1185">Reference proteome</keyword>
<dbReference type="InterPro" id="IPR050109">
    <property type="entry name" value="HTH-type_TetR-like_transc_reg"/>
</dbReference>
<organism evidence="4 5">
    <name type="scientific">[Mycobacterium] manitobense</name>
    <dbReference type="NCBI Taxonomy" id="190147"/>
    <lineage>
        <taxon>Bacteria</taxon>
        <taxon>Bacillati</taxon>
        <taxon>Actinomycetota</taxon>
        <taxon>Actinomycetes</taxon>
        <taxon>Mycobacteriales</taxon>
        <taxon>Mycobacteriaceae</taxon>
        <taxon>Mycolicibacterium</taxon>
    </lineage>
</organism>
<dbReference type="Gene3D" id="1.10.357.10">
    <property type="entry name" value="Tetracycline Repressor, domain 2"/>
    <property type="match status" value="1"/>
</dbReference>
<dbReference type="GO" id="GO:0006355">
    <property type="term" value="P:regulation of DNA-templated transcription"/>
    <property type="evidence" value="ECO:0007669"/>
    <property type="project" value="UniProtKB-ARBA"/>
</dbReference>
<evidence type="ECO:0000259" key="3">
    <source>
        <dbReference type="PROSITE" id="PS50977"/>
    </source>
</evidence>
<dbReference type="AlphaFoldDB" id="A0A9X2YVS7"/>
<dbReference type="PRINTS" id="PR00455">
    <property type="entry name" value="HTHTETR"/>
</dbReference>
<protein>
    <submittedName>
        <fullName evidence="4">TetR family transcriptional regulator</fullName>
    </submittedName>
</protein>
<evidence type="ECO:0000256" key="1">
    <source>
        <dbReference type="ARBA" id="ARBA00023125"/>
    </source>
</evidence>
<keyword evidence="1 2" id="KW-0238">DNA-binding</keyword>
<dbReference type="SUPFAM" id="SSF48498">
    <property type="entry name" value="Tetracyclin repressor-like, C-terminal domain"/>
    <property type="match status" value="1"/>
</dbReference>
<reference evidence="4" key="2">
    <citation type="journal article" date="2022" name="BMC Genomics">
        <title>Comparative genome analysis of mycobacteria focusing on tRNA and non-coding RNA.</title>
        <authorList>
            <person name="Behra P.R.K."/>
            <person name="Pettersson B.M.F."/>
            <person name="Ramesh M."/>
            <person name="Das S."/>
            <person name="Dasgupta S."/>
            <person name="Kirsebom L.A."/>
        </authorList>
    </citation>
    <scope>NUCLEOTIDE SEQUENCE</scope>
    <source>
        <strain evidence="4">DSM 44615</strain>
    </source>
</reference>
<evidence type="ECO:0000256" key="2">
    <source>
        <dbReference type="PROSITE-ProRule" id="PRU00335"/>
    </source>
</evidence>
<evidence type="ECO:0000313" key="4">
    <source>
        <dbReference type="EMBL" id="MCV7174115.1"/>
    </source>
</evidence>
<dbReference type="PANTHER" id="PTHR30328:SF54">
    <property type="entry name" value="HTH-TYPE TRANSCRIPTIONAL REPRESSOR SCO4008"/>
    <property type="match status" value="1"/>
</dbReference>
<dbReference type="PROSITE" id="PS50977">
    <property type="entry name" value="HTH_TETR_2"/>
    <property type="match status" value="1"/>
</dbReference>
<dbReference type="PANTHER" id="PTHR30328">
    <property type="entry name" value="TRANSCRIPTIONAL REPRESSOR"/>
    <property type="match status" value="1"/>
</dbReference>
<sequence>MQTAPTARGEATRRRLMDAAAAEFAERGIAGARVDRIVAAARSNKAQLYQYFGSKDRLFDAVFEHHVAWLVDEVPLDASDLAAYAIALYDICLRRPALVRLAAWMRLERVPTGDLLPGGRDAEKHALIRSAQEAGDIDPSLDPVDVLSMLTAIALSWSPASLQVTASAREPRAAHERRRAALAAAVRHAFHDRATDRSRIQHR</sequence>
<feature type="DNA-binding region" description="H-T-H motif" evidence="2">
    <location>
        <begin position="33"/>
        <end position="52"/>
    </location>
</feature>
<dbReference type="InterPro" id="IPR009057">
    <property type="entry name" value="Homeodomain-like_sf"/>
</dbReference>
<reference evidence="4" key="1">
    <citation type="submission" date="2020-07" db="EMBL/GenBank/DDBJ databases">
        <authorList>
            <person name="Pettersson B.M.F."/>
            <person name="Behra P.R.K."/>
            <person name="Ramesh M."/>
            <person name="Das S."/>
            <person name="Dasgupta S."/>
            <person name="Kirsebom L.A."/>
        </authorList>
    </citation>
    <scope>NUCLEOTIDE SEQUENCE</scope>
    <source>
        <strain evidence="4">DSM 44615</strain>
    </source>
</reference>
<dbReference type="Proteomes" id="UP001140293">
    <property type="component" value="Unassembled WGS sequence"/>
</dbReference>
<comment type="caution">
    <text evidence="4">The sequence shown here is derived from an EMBL/GenBank/DDBJ whole genome shotgun (WGS) entry which is preliminary data.</text>
</comment>
<dbReference type="Pfam" id="PF17926">
    <property type="entry name" value="TetR_C_21"/>
    <property type="match status" value="1"/>
</dbReference>
<dbReference type="GO" id="GO:0003677">
    <property type="term" value="F:DNA binding"/>
    <property type="evidence" value="ECO:0007669"/>
    <property type="project" value="UniProtKB-UniRule"/>
</dbReference>
<gene>
    <name evidence="4" type="ORF">H7I41_29775</name>
</gene>
<dbReference type="RefSeq" id="WP_264016285.1">
    <property type="nucleotide sequence ID" value="NZ_JACKSJ010000273.1"/>
</dbReference>
<dbReference type="InterPro" id="IPR041467">
    <property type="entry name" value="Sco4008_C"/>
</dbReference>
<evidence type="ECO:0000313" key="5">
    <source>
        <dbReference type="Proteomes" id="UP001140293"/>
    </source>
</evidence>
<dbReference type="SUPFAM" id="SSF46689">
    <property type="entry name" value="Homeodomain-like"/>
    <property type="match status" value="1"/>
</dbReference>
<dbReference type="Pfam" id="PF00440">
    <property type="entry name" value="TetR_N"/>
    <property type="match status" value="1"/>
</dbReference>
<name>A0A9X2YVS7_9MYCO</name>
<proteinExistence type="predicted"/>
<dbReference type="InterPro" id="IPR036271">
    <property type="entry name" value="Tet_transcr_reg_TetR-rel_C_sf"/>
</dbReference>
<dbReference type="InterPro" id="IPR001647">
    <property type="entry name" value="HTH_TetR"/>
</dbReference>